<dbReference type="RefSeq" id="WP_420241422.1">
    <property type="nucleotide sequence ID" value="NZ_BOPV01000001.1"/>
</dbReference>
<evidence type="ECO:0000256" key="1">
    <source>
        <dbReference type="SAM" id="SignalP"/>
    </source>
</evidence>
<feature type="chain" id="PRO_5035770728" description="Ig-like SoxY domain-containing protein" evidence="1">
    <location>
        <begin position="24"/>
        <end position="147"/>
    </location>
</feature>
<comment type="caution">
    <text evidence="2">The sequence shown here is derived from an EMBL/GenBank/DDBJ whole genome shotgun (WGS) entry which is preliminary data.</text>
</comment>
<evidence type="ECO:0000313" key="3">
    <source>
        <dbReference type="Proteomes" id="UP000681075"/>
    </source>
</evidence>
<dbReference type="Proteomes" id="UP000681075">
    <property type="component" value="Unassembled WGS sequence"/>
</dbReference>
<proteinExistence type="predicted"/>
<dbReference type="EMBL" id="BOPV01000001">
    <property type="protein sequence ID" value="GIL38412.1"/>
    <property type="molecule type" value="Genomic_DNA"/>
</dbReference>
<evidence type="ECO:0000313" key="2">
    <source>
        <dbReference type="EMBL" id="GIL38412.1"/>
    </source>
</evidence>
<protein>
    <recommendedName>
        <fullName evidence="4">Ig-like SoxY domain-containing protein</fullName>
    </recommendedName>
</protein>
<gene>
    <name evidence="2" type="ORF">TMPK1_06490</name>
</gene>
<dbReference type="AlphaFoldDB" id="A0A8S8X8R7"/>
<organism evidence="2 3">
    <name type="scientific">Roseiterribacter gracilis</name>
    <dbReference type="NCBI Taxonomy" id="2812848"/>
    <lineage>
        <taxon>Bacteria</taxon>
        <taxon>Pseudomonadati</taxon>
        <taxon>Pseudomonadota</taxon>
        <taxon>Alphaproteobacteria</taxon>
        <taxon>Rhodospirillales</taxon>
        <taxon>Roseiterribacteraceae</taxon>
        <taxon>Roseiterribacter</taxon>
    </lineage>
</organism>
<keyword evidence="3" id="KW-1185">Reference proteome</keyword>
<keyword evidence="1" id="KW-0732">Signal</keyword>
<feature type="signal peptide" evidence="1">
    <location>
        <begin position="1"/>
        <end position="23"/>
    </location>
</feature>
<reference evidence="2" key="1">
    <citation type="submission" date="2021-02" db="EMBL/GenBank/DDBJ databases">
        <title>Genome sequence of Rhodospirillales sp. strain TMPK1 isolated from soil.</title>
        <authorList>
            <person name="Nakai R."/>
            <person name="Kusada H."/>
            <person name="Tamaki H."/>
        </authorList>
    </citation>
    <scope>NUCLEOTIDE SEQUENCE</scope>
    <source>
        <strain evidence="2">TMPK1</strain>
    </source>
</reference>
<name>A0A8S8X8R7_9PROT</name>
<accession>A0A8S8X8R7</accession>
<sequence>MANLFRTIPLALVAMFAATPAFAGKAEVWVEFVANNIDKAEIANSQNANATKSTVLRGNTKQAKVAIIDVKDDKSEQTIPAGSTFPLYVAIQGFISALACEVKTPTQDVVLVHNGGEAIVKTKVQLNASGCSVERTTCSGNACKVQG</sequence>
<evidence type="ECO:0008006" key="4">
    <source>
        <dbReference type="Google" id="ProtNLM"/>
    </source>
</evidence>